<feature type="signal peptide" evidence="5">
    <location>
        <begin position="1"/>
        <end position="26"/>
    </location>
</feature>
<dbReference type="PANTHER" id="PTHR42790:SF19">
    <property type="entry name" value="KYNURENINE_ALPHA-AMINOADIPATE AMINOTRANSFERASE, MITOCHONDRIAL"/>
    <property type="match status" value="1"/>
</dbReference>
<reference evidence="8" key="1">
    <citation type="submission" date="2018-09" db="EMBL/GenBank/DDBJ databases">
        <authorList>
            <person name="Livingstone P.G."/>
            <person name="Whitworth D.E."/>
        </authorList>
    </citation>
    <scope>NUCLEOTIDE SEQUENCE [LARGE SCALE GENOMIC DNA]</scope>
    <source>
        <strain evidence="8">CA040B</strain>
    </source>
</reference>
<dbReference type="InterPro" id="IPR015421">
    <property type="entry name" value="PyrdxlP-dep_Trfase_major"/>
</dbReference>
<gene>
    <name evidence="7" type="ORF">D7X12_00290</name>
</gene>
<keyword evidence="2 7" id="KW-0032">Aminotransferase</keyword>
<evidence type="ECO:0000256" key="3">
    <source>
        <dbReference type="ARBA" id="ARBA00022679"/>
    </source>
</evidence>
<dbReference type="CDD" id="cd00609">
    <property type="entry name" value="AAT_like"/>
    <property type="match status" value="1"/>
</dbReference>
<keyword evidence="4" id="KW-0663">Pyridoxal phosphate</keyword>
<organism evidence="7 8">
    <name type="scientific">Corallococcus sicarius</name>
    <dbReference type="NCBI Taxonomy" id="2316726"/>
    <lineage>
        <taxon>Bacteria</taxon>
        <taxon>Pseudomonadati</taxon>
        <taxon>Myxococcota</taxon>
        <taxon>Myxococcia</taxon>
        <taxon>Myxococcales</taxon>
        <taxon>Cystobacterineae</taxon>
        <taxon>Myxococcaceae</taxon>
        <taxon>Corallococcus</taxon>
    </lineage>
</organism>
<dbReference type="GO" id="GO:0030170">
    <property type="term" value="F:pyridoxal phosphate binding"/>
    <property type="evidence" value="ECO:0007669"/>
    <property type="project" value="InterPro"/>
</dbReference>
<sequence>MLQRIHRPGILSLALGLPAPSLFPSAGLAAAAAKVMAEEPLALQYRPTLEPLRRQVVALMARRGVTCVPEQVFLTAGGQQGMSLLTRLLLDPGGTVLVEDRVYSGFQQVLDPFQPKRLTVPAHPETGIDVDAVRVLLERGERPALLYTMSDGHNPLGVSMPLESRQRLVALAREHQLPIIEDDAYGLLQYEPQTLPALRGLEDRWVYYVGSFSKVLAPALRVGWVVVPEAMVGRLATVKEASDIDTTTFAQRVVLAFLESGGLPAHLEQLRAGYRERRDTLLAALERHLAPHGARWTKPACGMFVWVEFPDRVDTTVLLGRALEEVQVAFLPGQAFSVAGGRTASHGLRLNFSHAEPAVIEEAVSRLGRVLARS</sequence>
<dbReference type="PANTHER" id="PTHR42790">
    <property type="entry name" value="AMINOTRANSFERASE"/>
    <property type="match status" value="1"/>
</dbReference>
<evidence type="ECO:0000256" key="5">
    <source>
        <dbReference type="SAM" id="SignalP"/>
    </source>
</evidence>
<keyword evidence="5" id="KW-0732">Signal</keyword>
<dbReference type="Gene3D" id="3.90.1150.10">
    <property type="entry name" value="Aspartate Aminotransferase, domain 1"/>
    <property type="match status" value="1"/>
</dbReference>
<dbReference type="InterPro" id="IPR004839">
    <property type="entry name" value="Aminotransferase_I/II_large"/>
</dbReference>
<dbReference type="GO" id="GO:0008483">
    <property type="term" value="F:transaminase activity"/>
    <property type="evidence" value="ECO:0007669"/>
    <property type="project" value="UniProtKB-KW"/>
</dbReference>
<dbReference type="EMBL" id="RAWG01000001">
    <property type="protein sequence ID" value="RKH48424.1"/>
    <property type="molecule type" value="Genomic_DNA"/>
</dbReference>
<comment type="cofactor">
    <cofactor evidence="1">
        <name>pyridoxal 5'-phosphate</name>
        <dbReference type="ChEBI" id="CHEBI:597326"/>
    </cofactor>
</comment>
<dbReference type="Proteomes" id="UP000273405">
    <property type="component" value="Unassembled WGS sequence"/>
</dbReference>
<dbReference type="AlphaFoldDB" id="A0A3A8P9E8"/>
<comment type="caution">
    <text evidence="7">The sequence shown here is derived from an EMBL/GenBank/DDBJ whole genome shotgun (WGS) entry which is preliminary data.</text>
</comment>
<feature type="chain" id="PRO_5017233333" evidence="5">
    <location>
        <begin position="27"/>
        <end position="374"/>
    </location>
</feature>
<dbReference type="SUPFAM" id="SSF53383">
    <property type="entry name" value="PLP-dependent transferases"/>
    <property type="match status" value="1"/>
</dbReference>
<dbReference type="GO" id="GO:1901605">
    <property type="term" value="P:alpha-amino acid metabolic process"/>
    <property type="evidence" value="ECO:0007669"/>
    <property type="project" value="TreeGrafter"/>
</dbReference>
<evidence type="ECO:0000259" key="6">
    <source>
        <dbReference type="Pfam" id="PF00155"/>
    </source>
</evidence>
<dbReference type="Gene3D" id="3.40.640.10">
    <property type="entry name" value="Type I PLP-dependent aspartate aminotransferase-like (Major domain)"/>
    <property type="match status" value="1"/>
</dbReference>
<dbReference type="InterPro" id="IPR015424">
    <property type="entry name" value="PyrdxlP-dep_Trfase"/>
</dbReference>
<evidence type="ECO:0000256" key="1">
    <source>
        <dbReference type="ARBA" id="ARBA00001933"/>
    </source>
</evidence>
<dbReference type="InterPro" id="IPR050859">
    <property type="entry name" value="Class-I_PLP-dep_aminotransf"/>
</dbReference>
<evidence type="ECO:0000256" key="2">
    <source>
        <dbReference type="ARBA" id="ARBA00022576"/>
    </source>
</evidence>
<evidence type="ECO:0000256" key="4">
    <source>
        <dbReference type="ARBA" id="ARBA00022898"/>
    </source>
</evidence>
<proteinExistence type="predicted"/>
<accession>A0A3A8P9E8</accession>
<keyword evidence="3 7" id="KW-0808">Transferase</keyword>
<evidence type="ECO:0000313" key="8">
    <source>
        <dbReference type="Proteomes" id="UP000273405"/>
    </source>
</evidence>
<dbReference type="InterPro" id="IPR015422">
    <property type="entry name" value="PyrdxlP-dep_Trfase_small"/>
</dbReference>
<feature type="domain" description="Aminotransferase class I/classII large" evidence="6">
    <location>
        <begin position="46"/>
        <end position="367"/>
    </location>
</feature>
<name>A0A3A8P9E8_9BACT</name>
<keyword evidence="8" id="KW-1185">Reference proteome</keyword>
<protein>
    <submittedName>
        <fullName evidence="7">PLP-dependent aminotransferase family protein</fullName>
    </submittedName>
</protein>
<evidence type="ECO:0000313" key="7">
    <source>
        <dbReference type="EMBL" id="RKH48424.1"/>
    </source>
</evidence>
<dbReference type="Pfam" id="PF00155">
    <property type="entry name" value="Aminotran_1_2"/>
    <property type="match status" value="1"/>
</dbReference>
<dbReference type="OrthoDB" id="9808770at2"/>